<gene>
    <name evidence="2" type="ORF">Pyn_14642</name>
</gene>
<evidence type="ECO:0000256" key="1">
    <source>
        <dbReference type="SAM" id="MobiDB-lite"/>
    </source>
</evidence>
<sequence>MGLLSWWKGKDTKPETKPNPAPKPVEAPGMNGAVEVPRPVECLDPPTSRSLNSGRSPLPPTRSLSPDTAPFPKTSSPAAGRSSQPVAPTRPSFVWCSEQLGKLL</sequence>
<feature type="compositionally biased region" description="Low complexity" evidence="1">
    <location>
        <begin position="53"/>
        <end position="66"/>
    </location>
</feature>
<organism evidence="2 3">
    <name type="scientific">Prunus yedoensis var. nudiflora</name>
    <dbReference type="NCBI Taxonomy" id="2094558"/>
    <lineage>
        <taxon>Eukaryota</taxon>
        <taxon>Viridiplantae</taxon>
        <taxon>Streptophyta</taxon>
        <taxon>Embryophyta</taxon>
        <taxon>Tracheophyta</taxon>
        <taxon>Spermatophyta</taxon>
        <taxon>Magnoliopsida</taxon>
        <taxon>eudicotyledons</taxon>
        <taxon>Gunneridae</taxon>
        <taxon>Pentapetalae</taxon>
        <taxon>rosids</taxon>
        <taxon>fabids</taxon>
        <taxon>Rosales</taxon>
        <taxon>Rosaceae</taxon>
        <taxon>Amygdaloideae</taxon>
        <taxon>Amygdaleae</taxon>
        <taxon>Prunus</taxon>
    </lineage>
</organism>
<reference evidence="2 3" key="1">
    <citation type="submission" date="2018-02" db="EMBL/GenBank/DDBJ databases">
        <title>Draft genome of wild Prunus yedoensis var. nudiflora.</title>
        <authorList>
            <person name="Baek S."/>
            <person name="Kim J.-H."/>
            <person name="Choi K."/>
            <person name="Kim G.-B."/>
            <person name="Cho A."/>
            <person name="Jang H."/>
            <person name="Shin C.-H."/>
            <person name="Yu H.-J."/>
            <person name="Mun J.-H."/>
        </authorList>
    </citation>
    <scope>NUCLEOTIDE SEQUENCE [LARGE SCALE GENOMIC DNA]</scope>
    <source>
        <strain evidence="3">cv. Jeju island</strain>
        <tissue evidence="2">Leaf</tissue>
    </source>
</reference>
<dbReference type="EMBL" id="PJQY01000318">
    <property type="protein sequence ID" value="PQQ13040.1"/>
    <property type="molecule type" value="Genomic_DNA"/>
</dbReference>
<keyword evidence="3" id="KW-1185">Reference proteome</keyword>
<protein>
    <submittedName>
        <fullName evidence="2">Uncharacterized protein</fullName>
    </submittedName>
</protein>
<dbReference type="OrthoDB" id="1925587at2759"/>
<accession>A0A314Z2V5</accession>
<feature type="compositionally biased region" description="Polar residues" evidence="1">
    <location>
        <begin position="73"/>
        <end position="86"/>
    </location>
</feature>
<name>A0A314Z2V5_PRUYE</name>
<dbReference type="AlphaFoldDB" id="A0A314Z2V5"/>
<proteinExistence type="predicted"/>
<evidence type="ECO:0000313" key="2">
    <source>
        <dbReference type="EMBL" id="PQQ13040.1"/>
    </source>
</evidence>
<dbReference type="Proteomes" id="UP000250321">
    <property type="component" value="Unassembled WGS sequence"/>
</dbReference>
<evidence type="ECO:0000313" key="3">
    <source>
        <dbReference type="Proteomes" id="UP000250321"/>
    </source>
</evidence>
<feature type="region of interest" description="Disordered" evidence="1">
    <location>
        <begin position="1"/>
        <end position="93"/>
    </location>
</feature>
<comment type="caution">
    <text evidence="2">The sequence shown here is derived from an EMBL/GenBank/DDBJ whole genome shotgun (WGS) entry which is preliminary data.</text>
</comment>